<proteinExistence type="predicted"/>
<sequence length="309" mass="33949">MSHVTDQLQALGGVASTAQMGARGIAAGELNHAVRSGTIERVRSGWVALPGAPRDVVAALRIGGRLSCLSVLKSHDLWCATDSRLHVRVPARPRNLSSPLDRRVPLGRPERFGVVVHRSRPAPFLEEPDGPIDSFAWALLHSIECQSQNDAIVTLDSALHSQRVSRTELEFLCAGLPKTYRAYLELTDANAASGLETKARLGLRGYNISSLSQVKIRGVGNVDLLVGDRLVVETDGREWHTKPAAYLEDRRRDLALTELGYIVLRLSYSQVMEEWDRVLGVIRGIVARGEHRWAARHRRAGLGTGTELL</sequence>
<dbReference type="EMBL" id="FNPZ01000003">
    <property type="protein sequence ID" value="SDZ28274.1"/>
    <property type="molecule type" value="Genomic_DNA"/>
</dbReference>
<dbReference type="OrthoDB" id="2594539at2"/>
<accession>A0A1H3RR67</accession>
<dbReference type="AlphaFoldDB" id="A0A1H3RR67"/>
<reference evidence="2 3" key="1">
    <citation type="submission" date="2016-10" db="EMBL/GenBank/DDBJ databases">
        <authorList>
            <person name="de Groot N.N."/>
        </authorList>
    </citation>
    <scope>NUCLEOTIDE SEQUENCE [LARGE SCALE GENOMIC DNA]</scope>
    <source>
        <strain evidence="2 3">CGMCC 4.3491</strain>
    </source>
</reference>
<protein>
    <recommendedName>
        <fullName evidence="1">DUF559 domain-containing protein</fullName>
    </recommendedName>
</protein>
<feature type="domain" description="DUF559" evidence="1">
    <location>
        <begin position="228"/>
        <end position="283"/>
    </location>
</feature>
<dbReference type="STRING" id="381665.SAMN05216554_3022"/>
<keyword evidence="3" id="KW-1185">Reference proteome</keyword>
<evidence type="ECO:0000259" key="1">
    <source>
        <dbReference type="Pfam" id="PF04480"/>
    </source>
</evidence>
<dbReference type="InterPro" id="IPR007569">
    <property type="entry name" value="DUF559"/>
</dbReference>
<evidence type="ECO:0000313" key="2">
    <source>
        <dbReference type="EMBL" id="SDZ28274.1"/>
    </source>
</evidence>
<dbReference type="Proteomes" id="UP000198891">
    <property type="component" value="Unassembled WGS sequence"/>
</dbReference>
<gene>
    <name evidence="2" type="ORF">SAMN05216554_3022</name>
</gene>
<dbReference type="Pfam" id="PF04480">
    <property type="entry name" value="DUF559"/>
    <property type="match status" value="1"/>
</dbReference>
<name>A0A1H3RR67_9MICO</name>
<organism evidence="2 3">
    <name type="scientific">Herbiconiux ginsengi</name>
    <dbReference type="NCBI Taxonomy" id="381665"/>
    <lineage>
        <taxon>Bacteria</taxon>
        <taxon>Bacillati</taxon>
        <taxon>Actinomycetota</taxon>
        <taxon>Actinomycetes</taxon>
        <taxon>Micrococcales</taxon>
        <taxon>Microbacteriaceae</taxon>
        <taxon>Herbiconiux</taxon>
    </lineage>
</organism>
<dbReference type="Gene3D" id="3.40.960.10">
    <property type="entry name" value="VSR Endonuclease"/>
    <property type="match status" value="1"/>
</dbReference>
<evidence type="ECO:0000313" key="3">
    <source>
        <dbReference type="Proteomes" id="UP000198891"/>
    </source>
</evidence>